<dbReference type="InterPro" id="IPR018164">
    <property type="entry name" value="Ala-tRNA-synth_IIc_N"/>
</dbReference>
<dbReference type="InterPro" id="IPR018165">
    <property type="entry name" value="Ala-tRNA-synth_IIc_core"/>
</dbReference>
<keyword evidence="11" id="KW-0067">ATP-binding</keyword>
<reference evidence="18" key="1">
    <citation type="submission" date="2022-06" db="EMBL/GenBank/DDBJ databases">
        <title>Aquibacillus sp. a new bacterium isolated from soil saline samples.</title>
        <authorList>
            <person name="Galisteo C."/>
            <person name="De La Haba R."/>
            <person name="Sanchez-Porro C."/>
            <person name="Ventosa A."/>
        </authorList>
    </citation>
    <scope>NUCLEOTIDE SEQUENCE</scope>
    <source>
        <strain evidence="18">3ASR75-11</strain>
    </source>
</reference>
<accession>A0A9X3WWA3</accession>
<evidence type="ECO:0000256" key="10">
    <source>
        <dbReference type="ARBA" id="ARBA00022833"/>
    </source>
</evidence>
<feature type="domain" description="Alanyl-transfer RNA synthetases family profile" evidence="17">
    <location>
        <begin position="1"/>
        <end position="237"/>
    </location>
</feature>
<dbReference type="GO" id="GO:0004813">
    <property type="term" value="F:alanine-tRNA ligase activity"/>
    <property type="evidence" value="ECO:0007669"/>
    <property type="project" value="UniProtKB-EC"/>
</dbReference>
<comment type="caution">
    <text evidence="18">The sequence shown here is derived from an EMBL/GenBank/DDBJ whole genome shotgun (WGS) entry which is preliminary data.</text>
</comment>
<keyword evidence="10" id="KW-0862">Zinc</keyword>
<dbReference type="Proteomes" id="UP001145050">
    <property type="component" value="Unassembled WGS sequence"/>
</dbReference>
<dbReference type="GO" id="GO:0005737">
    <property type="term" value="C:cytoplasm"/>
    <property type="evidence" value="ECO:0007669"/>
    <property type="project" value="UniProtKB-SubCell"/>
</dbReference>
<evidence type="ECO:0000256" key="16">
    <source>
        <dbReference type="SAM" id="Coils"/>
    </source>
</evidence>
<comment type="cofactor">
    <cofactor evidence="1">
        <name>Zn(2+)</name>
        <dbReference type="ChEBI" id="CHEBI:29105"/>
    </cofactor>
</comment>
<organism evidence="18 19">
    <name type="scientific">Terrihalobacillus insolitus</name>
    <dbReference type="NCBI Taxonomy" id="2950438"/>
    <lineage>
        <taxon>Bacteria</taxon>
        <taxon>Bacillati</taxon>
        <taxon>Bacillota</taxon>
        <taxon>Bacilli</taxon>
        <taxon>Bacillales</taxon>
        <taxon>Bacillaceae</taxon>
        <taxon>Terrihalobacillus</taxon>
    </lineage>
</organism>
<dbReference type="GO" id="GO:0000049">
    <property type="term" value="F:tRNA binding"/>
    <property type="evidence" value="ECO:0007669"/>
    <property type="project" value="UniProtKB-KW"/>
</dbReference>
<dbReference type="GO" id="GO:0046872">
    <property type="term" value="F:metal ion binding"/>
    <property type="evidence" value="ECO:0007669"/>
    <property type="project" value="UniProtKB-KW"/>
</dbReference>
<dbReference type="EC" id="6.1.1.7" evidence="4"/>
<keyword evidence="14" id="KW-0030">Aminoacyl-tRNA synthetase</keyword>
<dbReference type="InterPro" id="IPR003156">
    <property type="entry name" value="DHHA1_dom"/>
</dbReference>
<keyword evidence="13" id="KW-0648">Protein biosynthesis</keyword>
<keyword evidence="19" id="KW-1185">Reference proteome</keyword>
<dbReference type="Gene3D" id="2.40.30.130">
    <property type="match status" value="1"/>
</dbReference>
<evidence type="ECO:0000256" key="12">
    <source>
        <dbReference type="ARBA" id="ARBA00022884"/>
    </source>
</evidence>
<comment type="subcellular location">
    <subcellularLocation>
        <location evidence="2">Cytoplasm</location>
    </subcellularLocation>
</comment>
<keyword evidence="9" id="KW-0547">Nucleotide-binding</keyword>
<dbReference type="PROSITE" id="PS50860">
    <property type="entry name" value="AA_TRNA_LIGASE_II_ALA"/>
    <property type="match status" value="1"/>
</dbReference>
<keyword evidence="6" id="KW-0820">tRNA-binding</keyword>
<evidence type="ECO:0000256" key="5">
    <source>
        <dbReference type="ARBA" id="ARBA00017959"/>
    </source>
</evidence>
<dbReference type="GO" id="GO:0002161">
    <property type="term" value="F:aminoacyl-tRNA deacylase activity"/>
    <property type="evidence" value="ECO:0007669"/>
    <property type="project" value="UniProtKB-ARBA"/>
</dbReference>
<evidence type="ECO:0000256" key="9">
    <source>
        <dbReference type="ARBA" id="ARBA00022741"/>
    </source>
</evidence>
<dbReference type="InterPro" id="IPR009000">
    <property type="entry name" value="Transl_B-barrel_sf"/>
</dbReference>
<dbReference type="EMBL" id="JAMQKB010000007">
    <property type="protein sequence ID" value="MDC3424589.1"/>
    <property type="molecule type" value="Genomic_DNA"/>
</dbReference>
<keyword evidence="8" id="KW-0479">Metal-binding</keyword>
<dbReference type="RefSeq" id="WP_272436393.1">
    <property type="nucleotide sequence ID" value="NZ_JAMQKB010000007.1"/>
</dbReference>
<evidence type="ECO:0000256" key="8">
    <source>
        <dbReference type="ARBA" id="ARBA00022723"/>
    </source>
</evidence>
<comment type="similarity">
    <text evidence="3">Belongs to the class-II aminoacyl-tRNA synthetase family.</text>
</comment>
<evidence type="ECO:0000256" key="14">
    <source>
        <dbReference type="ARBA" id="ARBA00023146"/>
    </source>
</evidence>
<dbReference type="PANTHER" id="PTHR43462">
    <property type="entry name" value="ALANYL-TRNA EDITING PROTEIN"/>
    <property type="match status" value="1"/>
</dbReference>
<proteinExistence type="inferred from homology"/>
<feature type="coiled-coil region" evidence="16">
    <location>
        <begin position="256"/>
        <end position="287"/>
    </location>
</feature>
<name>A0A9X3WWA3_9BACI</name>
<evidence type="ECO:0000256" key="11">
    <source>
        <dbReference type="ARBA" id="ARBA00022840"/>
    </source>
</evidence>
<dbReference type="Pfam" id="PF01411">
    <property type="entry name" value="tRNA-synt_2c"/>
    <property type="match status" value="1"/>
</dbReference>
<keyword evidence="12" id="KW-0694">RNA-binding</keyword>
<dbReference type="Pfam" id="PF02272">
    <property type="entry name" value="DHHA1"/>
    <property type="match status" value="1"/>
</dbReference>
<sequence>MTTEKLFYQDPYIKSFSAQILQSRKDEQGRYYVVLDQTAFYPTGGGQPHDTGTINDVQVYDVEEVEGEVRHFVDTPIEEKECVGEIDLGRRFDHMQQHAGQHILTAAFEEMYGYKTVSFHLGKEICAIDLEIPALQEEEANNVEDRVNAIILENRPIEARWVTANEIDNFPLRKDLSVKENIRLVIIPDFDYNGCGGTHPNSTGQVSSVKILHWEKQKNSIRVHFICGNRVLKQLHEKHQVIQRLNALLSAPQEDLEAATNHVKEQQKSLEKTVSELKTELMEEEAHGLIDQATTMENDRLVKKVYKERPMNELQQLAKHITKKADSIMVLLVSEKDDKLQVVCARSQDIDMNMKELIASVLPKINGRGGGNAMIAQGGGDNILSPEAFIEEMMSKLVHGQSC</sequence>
<dbReference type="Pfam" id="PF07973">
    <property type="entry name" value="tRNA_SAD"/>
    <property type="match status" value="1"/>
</dbReference>
<dbReference type="SMART" id="SM00863">
    <property type="entry name" value="tRNA_SAD"/>
    <property type="match status" value="1"/>
</dbReference>
<dbReference type="InterPro" id="IPR012947">
    <property type="entry name" value="tRNA_SAD"/>
</dbReference>
<dbReference type="FunFam" id="3.10.310.40:FF:000001">
    <property type="entry name" value="Alanine--tRNA ligase"/>
    <property type="match status" value="1"/>
</dbReference>
<evidence type="ECO:0000256" key="6">
    <source>
        <dbReference type="ARBA" id="ARBA00022555"/>
    </source>
</evidence>
<keyword evidence="16" id="KW-0175">Coiled coil</keyword>
<evidence type="ECO:0000259" key="17">
    <source>
        <dbReference type="PROSITE" id="PS50860"/>
    </source>
</evidence>
<gene>
    <name evidence="18" type="ORF">NC797_08710</name>
</gene>
<dbReference type="Gene3D" id="3.10.310.40">
    <property type="match status" value="1"/>
</dbReference>
<dbReference type="InterPro" id="IPR018163">
    <property type="entry name" value="Thr/Ala-tRNA-synth_IIc_edit"/>
</dbReference>
<dbReference type="SUPFAM" id="SSF55186">
    <property type="entry name" value="ThrRS/AlaRS common domain"/>
    <property type="match status" value="1"/>
</dbReference>
<dbReference type="InterPro" id="IPR051335">
    <property type="entry name" value="Alanyl-tRNA_Editing_Enzymes"/>
</dbReference>
<keyword evidence="7" id="KW-0436">Ligase</keyword>
<dbReference type="Gene3D" id="3.30.980.10">
    <property type="entry name" value="Threonyl-trna Synthetase, Chain A, domain 2"/>
    <property type="match status" value="1"/>
</dbReference>
<protein>
    <recommendedName>
        <fullName evidence="5">Alanine--tRNA ligase</fullName>
        <ecNumber evidence="4">6.1.1.7</ecNumber>
    </recommendedName>
    <alternativeName>
        <fullName evidence="15">Alanyl-tRNA synthetase</fullName>
    </alternativeName>
</protein>
<dbReference type="PANTHER" id="PTHR43462:SF1">
    <property type="entry name" value="ALANYL-TRNA EDITING PROTEIN AARSD1"/>
    <property type="match status" value="1"/>
</dbReference>
<evidence type="ECO:0000256" key="7">
    <source>
        <dbReference type="ARBA" id="ARBA00022598"/>
    </source>
</evidence>
<evidence type="ECO:0000256" key="3">
    <source>
        <dbReference type="ARBA" id="ARBA00008226"/>
    </source>
</evidence>
<dbReference type="SUPFAM" id="SSF50447">
    <property type="entry name" value="Translation proteins"/>
    <property type="match status" value="1"/>
</dbReference>
<evidence type="ECO:0000256" key="2">
    <source>
        <dbReference type="ARBA" id="ARBA00004496"/>
    </source>
</evidence>
<dbReference type="AlphaFoldDB" id="A0A9X3WWA3"/>
<dbReference type="GO" id="GO:0005524">
    <property type="term" value="F:ATP binding"/>
    <property type="evidence" value="ECO:0007669"/>
    <property type="project" value="UniProtKB-KW"/>
</dbReference>
<evidence type="ECO:0000256" key="13">
    <source>
        <dbReference type="ARBA" id="ARBA00022917"/>
    </source>
</evidence>
<evidence type="ECO:0000256" key="1">
    <source>
        <dbReference type="ARBA" id="ARBA00001947"/>
    </source>
</evidence>
<dbReference type="GO" id="GO:0006419">
    <property type="term" value="P:alanyl-tRNA aminoacylation"/>
    <property type="evidence" value="ECO:0007669"/>
    <property type="project" value="InterPro"/>
</dbReference>
<evidence type="ECO:0000313" key="18">
    <source>
        <dbReference type="EMBL" id="MDC3424589.1"/>
    </source>
</evidence>
<evidence type="ECO:0000256" key="4">
    <source>
        <dbReference type="ARBA" id="ARBA00013168"/>
    </source>
</evidence>
<evidence type="ECO:0000256" key="15">
    <source>
        <dbReference type="ARBA" id="ARBA00032577"/>
    </source>
</evidence>
<evidence type="ECO:0000313" key="19">
    <source>
        <dbReference type="Proteomes" id="UP001145050"/>
    </source>
</evidence>